<dbReference type="Proteomes" id="UP000823388">
    <property type="component" value="Chromosome 5K"/>
</dbReference>
<dbReference type="SUPFAM" id="SSF52540">
    <property type="entry name" value="P-loop containing nucleoside triphosphate hydrolases"/>
    <property type="match status" value="1"/>
</dbReference>
<comment type="caution">
    <text evidence="1">The sequence shown here is derived from an EMBL/GenBank/DDBJ whole genome shotgun (WGS) entry which is preliminary data.</text>
</comment>
<dbReference type="EMBL" id="CM029045">
    <property type="protein sequence ID" value="KAG2597739.1"/>
    <property type="molecule type" value="Genomic_DNA"/>
</dbReference>
<protein>
    <recommendedName>
        <fullName evidence="3">NB-ARC domain-containing protein</fullName>
    </recommendedName>
</protein>
<dbReference type="PANTHER" id="PTHR33377:SF23">
    <property type="entry name" value="NB-ARC DOMAIN-CONTAINING PROTEIN"/>
    <property type="match status" value="1"/>
</dbReference>
<gene>
    <name evidence="1" type="ORF">PVAP13_5KG251300</name>
</gene>
<dbReference type="Gene3D" id="3.40.50.300">
    <property type="entry name" value="P-loop containing nucleotide triphosphate hydrolases"/>
    <property type="match status" value="1"/>
</dbReference>
<evidence type="ECO:0008006" key="3">
    <source>
        <dbReference type="Google" id="ProtNLM"/>
    </source>
</evidence>
<evidence type="ECO:0000313" key="1">
    <source>
        <dbReference type="EMBL" id="KAG2597739.1"/>
    </source>
</evidence>
<accession>A0A8T0SNG1</accession>
<dbReference type="GO" id="GO:0043531">
    <property type="term" value="F:ADP binding"/>
    <property type="evidence" value="ECO:0007669"/>
    <property type="project" value="InterPro"/>
</dbReference>
<dbReference type="PANTHER" id="PTHR33377">
    <property type="entry name" value="OS10G0134700 PROTEIN-RELATED"/>
    <property type="match status" value="1"/>
</dbReference>
<dbReference type="AlphaFoldDB" id="A0A8T0SNG1"/>
<dbReference type="InterPro" id="IPR027417">
    <property type="entry name" value="P-loop_NTPase"/>
</dbReference>
<organism evidence="1 2">
    <name type="scientific">Panicum virgatum</name>
    <name type="common">Blackwell switchgrass</name>
    <dbReference type="NCBI Taxonomy" id="38727"/>
    <lineage>
        <taxon>Eukaryota</taxon>
        <taxon>Viridiplantae</taxon>
        <taxon>Streptophyta</taxon>
        <taxon>Embryophyta</taxon>
        <taxon>Tracheophyta</taxon>
        <taxon>Spermatophyta</taxon>
        <taxon>Magnoliopsida</taxon>
        <taxon>Liliopsida</taxon>
        <taxon>Poales</taxon>
        <taxon>Poaceae</taxon>
        <taxon>PACMAD clade</taxon>
        <taxon>Panicoideae</taxon>
        <taxon>Panicodae</taxon>
        <taxon>Paniceae</taxon>
        <taxon>Panicinae</taxon>
        <taxon>Panicum</taxon>
        <taxon>Panicum sect. Hiantes</taxon>
    </lineage>
</organism>
<evidence type="ECO:0000313" key="2">
    <source>
        <dbReference type="Proteomes" id="UP000823388"/>
    </source>
</evidence>
<keyword evidence="2" id="KW-1185">Reference proteome</keyword>
<sequence length="427" mass="48343">MPSRTGKHCHSCFPWSLRSQVYLTPFHSSLFILSSTSWVTDLPDKSPQMDMLISAVLGEAVGRSIDFFIRKCSKPQAVQDVEGRLGSVLLRAQVIIDEAMARQVTNQAMLQQLAMLRGAMHRGYYMLDSFRYQQYHSEEDAKEHLVSQSLSLCKLNSFCSSGKTHVLEQLQEVLDSLYSMILDASELVVFLKSCPHMYRQPYSMHLLLANSMFDRKMETERVVSFLLSKKPHHDEKPEVLPIVGPCRVGKSTLVAHVCKDERIRDHFSEVVFLTNHDLRDEMLSAGLRRGSAPERHHVFTTRKDGRLLAIVEVAGDVTQDTWDRLCSAFRRSASNGTKIIVTSRSDKIKELGTAGAVTLTYPSNEAFWYFFRTLTFGSTDPEQHPRLASVAMEIARVLGNRSLISANVTACLLRDNFDINFWCKALS</sequence>
<proteinExistence type="predicted"/>
<reference evidence="1" key="1">
    <citation type="submission" date="2020-05" db="EMBL/GenBank/DDBJ databases">
        <title>WGS assembly of Panicum virgatum.</title>
        <authorList>
            <person name="Lovell J.T."/>
            <person name="Jenkins J."/>
            <person name="Shu S."/>
            <person name="Juenger T.E."/>
            <person name="Schmutz J."/>
        </authorList>
    </citation>
    <scope>NUCLEOTIDE SEQUENCE</scope>
    <source>
        <strain evidence="1">AP13</strain>
    </source>
</reference>
<name>A0A8T0SNG1_PANVG</name>